<name>A0ABM8NHU4_9BURK</name>
<evidence type="ECO:0000256" key="2">
    <source>
        <dbReference type="ARBA" id="ARBA00029447"/>
    </source>
</evidence>
<sequence length="589" mass="62118">MKWFNELKLANKLLLVFAICALSTVVVGAVGSLRLRDLAAMQTAMYETEVVPIRQIGTASWQAAAHYRRLYDYVTKTDPKEREDTLTFNHKGEEVILATLAYERDHAVNSKQKQLIADFDAAWPQYLASVSKVEALTIQNDQAGALNEMHQTTDALHQKIRGILTDFSEVRDGSAQNRSAAGVALVNEVTWWLIGCTLIGVGIASALGVAVIRSVNGQIGGDPASVAHAALEIAQGNLDTRIAVNDNDTRSVLFAMQQMQTNLRTAVSAIRSGTESVTVASREIASGNTDLSARTEQQAASLEETAASMTQLTETVKQNADNARQANALASGATDLADTGHGAVESMIHTVEKISGSSVKISEITGVIEGIAFQTNILALNAAVEAARAGEQGRGFAVVASEVRSLAQRSSSAAKEIKGLIESSVAMVRDGSDQASEVGAIMARVQQAIKQVSDIVGEIAAASEEQSRGIEQVNQAVVQMDEVTQQNAALVEEAAAAAHSLEEQAMSLKNAVSVFKVGDSGLASSRTATVGTNAQSRPPVAASSVKTSARKPAAPNRRKVEPKAPSFTAETAVAGASGSNSSSTDWETF</sequence>
<feature type="coiled-coil region" evidence="4">
    <location>
        <begin position="473"/>
        <end position="511"/>
    </location>
</feature>
<evidence type="ECO:0000313" key="9">
    <source>
        <dbReference type="Proteomes" id="UP000598032"/>
    </source>
</evidence>
<keyword evidence="4" id="KW-0175">Coiled coil</keyword>
<evidence type="ECO:0000256" key="5">
    <source>
        <dbReference type="SAM" id="MobiDB-lite"/>
    </source>
</evidence>
<keyword evidence="9" id="KW-1185">Reference proteome</keyword>
<dbReference type="SMART" id="SM00283">
    <property type="entry name" value="MA"/>
    <property type="match status" value="1"/>
</dbReference>
<dbReference type="PANTHER" id="PTHR43531:SF14">
    <property type="entry name" value="METHYL-ACCEPTING CHEMOTAXIS PROTEIN I-RELATED"/>
    <property type="match status" value="1"/>
</dbReference>
<dbReference type="PROSITE" id="PS50111">
    <property type="entry name" value="CHEMOTAXIS_TRANSDUC_2"/>
    <property type="match status" value="1"/>
</dbReference>
<dbReference type="InterPro" id="IPR003660">
    <property type="entry name" value="HAMP_dom"/>
</dbReference>
<feature type="domain" description="HAMP" evidence="7">
    <location>
        <begin position="226"/>
        <end position="268"/>
    </location>
</feature>
<feature type="domain" description="Methyl-accepting transducer" evidence="6">
    <location>
        <begin position="273"/>
        <end position="502"/>
    </location>
</feature>
<dbReference type="SUPFAM" id="SSF58104">
    <property type="entry name" value="Methyl-accepting chemotaxis protein (MCP) signaling domain"/>
    <property type="match status" value="1"/>
</dbReference>
<proteinExistence type="inferred from homology"/>
<accession>A0ABM8NHU4</accession>
<keyword evidence="1" id="KW-0488">Methylation</keyword>
<evidence type="ECO:0008006" key="10">
    <source>
        <dbReference type="Google" id="ProtNLM"/>
    </source>
</evidence>
<protein>
    <recommendedName>
        <fullName evidence="10">Methyl-accepting chemotaxis sensory transducer</fullName>
    </recommendedName>
</protein>
<organism evidence="8 9">
    <name type="scientific">Paraburkholderia metrosideri</name>
    <dbReference type="NCBI Taxonomy" id="580937"/>
    <lineage>
        <taxon>Bacteria</taxon>
        <taxon>Pseudomonadati</taxon>
        <taxon>Pseudomonadota</taxon>
        <taxon>Betaproteobacteria</taxon>
        <taxon>Burkholderiales</taxon>
        <taxon>Burkholderiaceae</taxon>
        <taxon>Paraburkholderia</taxon>
    </lineage>
</organism>
<dbReference type="InterPro" id="IPR004089">
    <property type="entry name" value="MCPsignal_dom"/>
</dbReference>
<evidence type="ECO:0000256" key="4">
    <source>
        <dbReference type="SAM" id="Coils"/>
    </source>
</evidence>
<comment type="similarity">
    <text evidence="2">Belongs to the methyl-accepting chemotaxis (MCP) protein family.</text>
</comment>
<reference evidence="8 9" key="1">
    <citation type="submission" date="2020-10" db="EMBL/GenBank/DDBJ databases">
        <authorList>
            <person name="Peeters C."/>
        </authorList>
    </citation>
    <scope>NUCLEOTIDE SEQUENCE [LARGE SCALE GENOMIC DNA]</scope>
    <source>
        <strain evidence="8 9">LMG 28140</strain>
    </source>
</reference>
<dbReference type="CDD" id="cd11386">
    <property type="entry name" value="MCP_signal"/>
    <property type="match status" value="1"/>
</dbReference>
<evidence type="ECO:0000313" key="8">
    <source>
        <dbReference type="EMBL" id="CAD6526391.1"/>
    </source>
</evidence>
<dbReference type="PROSITE" id="PS50885">
    <property type="entry name" value="HAMP"/>
    <property type="match status" value="1"/>
</dbReference>
<dbReference type="InterPro" id="IPR004090">
    <property type="entry name" value="Chemotax_Me-accpt_rcpt"/>
</dbReference>
<gene>
    <name evidence="8" type="ORF">LMG28140_01828</name>
</gene>
<keyword evidence="3" id="KW-0807">Transducer</keyword>
<dbReference type="PRINTS" id="PR00260">
    <property type="entry name" value="CHEMTRNSDUCR"/>
</dbReference>
<dbReference type="Gene3D" id="1.10.287.950">
    <property type="entry name" value="Methyl-accepting chemotaxis protein"/>
    <property type="match status" value="1"/>
</dbReference>
<dbReference type="PANTHER" id="PTHR43531">
    <property type="entry name" value="PROTEIN ICFG"/>
    <property type="match status" value="1"/>
</dbReference>
<dbReference type="RefSeq" id="WP_201641949.1">
    <property type="nucleotide sequence ID" value="NZ_CAJHCP010000004.1"/>
</dbReference>
<feature type="compositionally biased region" description="Low complexity" evidence="5">
    <location>
        <begin position="574"/>
        <end position="583"/>
    </location>
</feature>
<feature type="region of interest" description="Disordered" evidence="5">
    <location>
        <begin position="528"/>
        <end position="589"/>
    </location>
</feature>
<evidence type="ECO:0000259" key="7">
    <source>
        <dbReference type="PROSITE" id="PS50885"/>
    </source>
</evidence>
<dbReference type="Pfam" id="PF12729">
    <property type="entry name" value="4HB_MCP_1"/>
    <property type="match status" value="1"/>
</dbReference>
<dbReference type="InterPro" id="IPR051310">
    <property type="entry name" value="MCP_chemotaxis"/>
</dbReference>
<evidence type="ECO:0000256" key="3">
    <source>
        <dbReference type="PROSITE-ProRule" id="PRU00284"/>
    </source>
</evidence>
<dbReference type="InterPro" id="IPR024478">
    <property type="entry name" value="HlyB_4HB_MCP"/>
</dbReference>
<comment type="caution">
    <text evidence="8">The sequence shown here is derived from an EMBL/GenBank/DDBJ whole genome shotgun (WGS) entry which is preliminary data.</text>
</comment>
<evidence type="ECO:0000259" key="6">
    <source>
        <dbReference type="PROSITE" id="PS50111"/>
    </source>
</evidence>
<dbReference type="Proteomes" id="UP000598032">
    <property type="component" value="Unassembled WGS sequence"/>
</dbReference>
<dbReference type="Pfam" id="PF00015">
    <property type="entry name" value="MCPsignal"/>
    <property type="match status" value="1"/>
</dbReference>
<evidence type="ECO:0000256" key="1">
    <source>
        <dbReference type="ARBA" id="ARBA00022481"/>
    </source>
</evidence>
<dbReference type="EMBL" id="CAJHCP010000004">
    <property type="protein sequence ID" value="CAD6526391.1"/>
    <property type="molecule type" value="Genomic_DNA"/>
</dbReference>